<feature type="compositionally biased region" description="Pro residues" evidence="1">
    <location>
        <begin position="640"/>
        <end position="653"/>
    </location>
</feature>
<keyword evidence="3" id="KW-1185">Reference proteome</keyword>
<dbReference type="Proteomes" id="UP001189429">
    <property type="component" value="Unassembled WGS sequence"/>
</dbReference>
<evidence type="ECO:0000256" key="1">
    <source>
        <dbReference type="SAM" id="MobiDB-lite"/>
    </source>
</evidence>
<sequence length="916" mass="96005">MPQVATARGSPIGHGPAVFFLCAAGLVPSIPAMDHAAGAGPAVRGKRAARQPGRNNSDEAPPRKHPALDDGIGRFEKIEGEEGLVEQVDVRSPGARDAGGTVDLLQDEELFPTLEGAPLTQQYIDKTRSDVLSSLAIPQQSLSNLGSTMGGHCASIDKAVEKRVCKVEHRVDLHDTRITKLDAELQELRADLTGEIDPAIIAARAQVPLPREQVAKAVGPWPADCNMSPADYSAEFEPADKRFQVVVKGQKADASRRAGQAAGAPGLPGRASLFVDEETGVVSAGWVELASFDPVPGSQPPKIHLCVENLGAPGMGSDAIRRAVAQLFEQSEATERRQFGKDGGAFGRPCVFRNVRNFGPTRDEKLQAIFSSCYFQSFMGAHLGTVSRGGLSPPLRVESDEYLNVAGASFAGKHRGFISACADDLGGVNPRLRPIAVHFQWAQKLAALSLETATCFIAPLSAPFSAELATMYSEALSELVPEWSVFVAAPNFQYLGMWVGPECIYANACDVALLPPESRRIALPSDAALRIGRQHQVGFFERLLHRDEHSLSFISRSHLEVTPVDGDPSGAFRISNLSANPVGVGPNQLGKGQSAVVHMPAHVLFLCGLNPGAPTCFLRLSLERPGGGAPAAPMPGTTPILPPPAAGPAPPAAAPTQDVIRPMAAGPEAAGQGAAPRQVPAAPAGTVYTPPPSARAGGAVAQAPPWLEVGGTAVRADFPAALRAVAVGEGVTVGRTHQAQIFREAIAEAVLQFTSRDHFRVDPGPALGGFSLVALSSNPLWLVRAGQRWEARRHEPLRLADGDVVQLYTGDAAQHNLYWVFHQPAAAAAADGGAPAVPRQPAPGACSGTLPASCLHGAPEGVPQQRGADYSLSEVPRQAPPSYGAVAPGACQGTTILSGGRKESSSATYYEKAITG</sequence>
<proteinExistence type="predicted"/>
<gene>
    <name evidence="2" type="ORF">PCOR1329_LOCUS51048</name>
</gene>
<protein>
    <recommendedName>
        <fullName evidence="4">FHA domain-containing protein</fullName>
    </recommendedName>
</protein>
<feature type="region of interest" description="Disordered" evidence="1">
    <location>
        <begin position="857"/>
        <end position="886"/>
    </location>
</feature>
<evidence type="ECO:0000313" key="3">
    <source>
        <dbReference type="Proteomes" id="UP001189429"/>
    </source>
</evidence>
<feature type="compositionally biased region" description="Low complexity" evidence="1">
    <location>
        <begin position="662"/>
        <end position="676"/>
    </location>
</feature>
<organism evidence="2 3">
    <name type="scientific">Prorocentrum cordatum</name>
    <dbReference type="NCBI Taxonomy" id="2364126"/>
    <lineage>
        <taxon>Eukaryota</taxon>
        <taxon>Sar</taxon>
        <taxon>Alveolata</taxon>
        <taxon>Dinophyceae</taxon>
        <taxon>Prorocentrales</taxon>
        <taxon>Prorocentraceae</taxon>
        <taxon>Prorocentrum</taxon>
    </lineage>
</organism>
<evidence type="ECO:0008006" key="4">
    <source>
        <dbReference type="Google" id="ProtNLM"/>
    </source>
</evidence>
<name>A0ABN9USB8_9DINO</name>
<comment type="caution">
    <text evidence="2">The sequence shown here is derived from an EMBL/GenBank/DDBJ whole genome shotgun (WGS) entry which is preliminary data.</text>
</comment>
<dbReference type="EMBL" id="CAUYUJ010016187">
    <property type="protein sequence ID" value="CAK0862705.1"/>
    <property type="molecule type" value="Genomic_DNA"/>
</dbReference>
<accession>A0ABN9USB8</accession>
<feature type="region of interest" description="Disordered" evidence="1">
    <location>
        <begin position="37"/>
        <end position="69"/>
    </location>
</feature>
<evidence type="ECO:0000313" key="2">
    <source>
        <dbReference type="EMBL" id="CAK0862705.1"/>
    </source>
</evidence>
<reference evidence="2" key="1">
    <citation type="submission" date="2023-10" db="EMBL/GenBank/DDBJ databases">
        <authorList>
            <person name="Chen Y."/>
            <person name="Shah S."/>
            <person name="Dougan E. K."/>
            <person name="Thang M."/>
            <person name="Chan C."/>
        </authorList>
    </citation>
    <scope>NUCLEOTIDE SEQUENCE [LARGE SCALE GENOMIC DNA]</scope>
</reference>
<feature type="compositionally biased region" description="Low complexity" evidence="1">
    <location>
        <begin position="630"/>
        <end position="639"/>
    </location>
</feature>
<feature type="region of interest" description="Disordered" evidence="1">
    <location>
        <begin position="626"/>
        <end position="696"/>
    </location>
</feature>
<feature type="compositionally biased region" description="Basic and acidic residues" evidence="1">
    <location>
        <begin position="56"/>
        <end position="69"/>
    </location>
</feature>